<dbReference type="PANTHER" id="PTHR13812">
    <property type="entry name" value="KETIMINE REDUCTASE MU-CRYSTALLIN"/>
    <property type="match status" value="1"/>
</dbReference>
<evidence type="ECO:0000313" key="3">
    <source>
        <dbReference type="EMBL" id="TDR35263.1"/>
    </source>
</evidence>
<keyword evidence="2" id="KW-0456">Lyase</keyword>
<dbReference type="HOGENOM" id="CLU_042088_2_0_5"/>
<keyword evidence="5" id="KW-1185">Reference proteome</keyword>
<gene>
    <name evidence="2" type="ORF">BG36_07390</name>
    <name evidence="3" type="ORF">DES43_11069</name>
</gene>
<dbReference type="SUPFAM" id="SSF51735">
    <property type="entry name" value="NAD(P)-binding Rossmann-fold domains"/>
    <property type="match status" value="1"/>
</dbReference>
<dbReference type="Gene3D" id="3.30.1780.10">
    <property type="entry name" value="ornithine cyclodeaminase, domain 1"/>
    <property type="match status" value="1"/>
</dbReference>
<dbReference type="eggNOG" id="COG2423">
    <property type="taxonomic scope" value="Bacteria"/>
</dbReference>
<evidence type="ECO:0000256" key="1">
    <source>
        <dbReference type="ARBA" id="ARBA00008903"/>
    </source>
</evidence>
<sequence>MIQLSRAEIEHLVTVDEGTVAAVRDAYVAIVDGRGNVPPVGHIAFPAANGDCHIKYGHIAGDPIFAVKIAAGFYDNPARGLPSSTGIILAISAETGEVRAILNDEGYLTDLRTGIGGAVATLALARADAADVLIVGSGIQARYQSRALAALAGQPLSFRIWGRSGEKTEAIVAELKRDGLDASVAPDLEAACREADIIITTTPSTEPLVRSDWVRPGTHITAMGADGPGKQELETVLVARADVRVADMKTQSLGHGEFSHARSAGLIGSDDCIELGGVLAGTLQGRRSDEDITIADLTGVATQDIAMARTVLERATVKQNSRD</sequence>
<comment type="similarity">
    <text evidence="1">Belongs to the ornithine cyclodeaminase/mu-crystallin family.</text>
</comment>
<evidence type="ECO:0000313" key="2">
    <source>
        <dbReference type="EMBL" id="EXL05418.1"/>
    </source>
</evidence>
<dbReference type="InterPro" id="IPR036291">
    <property type="entry name" value="NAD(P)-bd_dom_sf"/>
</dbReference>
<dbReference type="EMBL" id="SNZF01000010">
    <property type="protein sequence ID" value="TDR35263.1"/>
    <property type="molecule type" value="Genomic_DNA"/>
</dbReference>
<name>A0A011UHV4_9HYPH</name>
<dbReference type="OrthoDB" id="9801817at2"/>
<proteinExistence type="inferred from homology"/>
<dbReference type="GO" id="GO:0008473">
    <property type="term" value="F:ornithine cyclodeaminase activity"/>
    <property type="evidence" value="ECO:0007669"/>
    <property type="project" value="UniProtKB-EC"/>
</dbReference>
<dbReference type="EMBL" id="JENY01000019">
    <property type="protein sequence ID" value="EXL05418.1"/>
    <property type="molecule type" value="Genomic_DNA"/>
</dbReference>
<organism evidence="2 4">
    <name type="scientific">Aquamicrobium defluvii</name>
    <dbReference type="NCBI Taxonomy" id="69279"/>
    <lineage>
        <taxon>Bacteria</taxon>
        <taxon>Pseudomonadati</taxon>
        <taxon>Pseudomonadota</taxon>
        <taxon>Alphaproteobacteria</taxon>
        <taxon>Hyphomicrobiales</taxon>
        <taxon>Phyllobacteriaceae</taxon>
        <taxon>Aquamicrobium</taxon>
    </lineage>
</organism>
<protein>
    <submittedName>
        <fullName evidence="2">Ornithine cyclodeaminase</fullName>
        <ecNumber evidence="2">4.3.1.12</ecNumber>
    </submittedName>
</protein>
<dbReference type="AlphaFoldDB" id="A0A011UHV4"/>
<dbReference type="Gene3D" id="3.40.50.720">
    <property type="entry name" value="NAD(P)-binding Rossmann-like Domain"/>
    <property type="match status" value="1"/>
</dbReference>
<dbReference type="PATRIC" id="fig|69279.3.peg.2867"/>
<dbReference type="PANTHER" id="PTHR13812:SF19">
    <property type="entry name" value="KETIMINE REDUCTASE MU-CRYSTALLIN"/>
    <property type="match status" value="1"/>
</dbReference>
<reference evidence="3 5" key="2">
    <citation type="submission" date="2019-03" db="EMBL/GenBank/DDBJ databases">
        <title>Genomic Encyclopedia of Type Strains, Phase IV (KMG-IV): sequencing the most valuable type-strain genomes for metagenomic binning, comparative biology and taxonomic classification.</title>
        <authorList>
            <person name="Goeker M."/>
        </authorList>
    </citation>
    <scope>NUCLEOTIDE SEQUENCE [LARGE SCALE GENOMIC DNA]</scope>
    <source>
        <strain evidence="3 5">DSM 11603</strain>
    </source>
</reference>
<dbReference type="EC" id="4.3.1.12" evidence="2"/>
<dbReference type="STRING" id="69279.BG36_07390"/>
<dbReference type="RefSeq" id="WP_035027697.1">
    <property type="nucleotide sequence ID" value="NZ_KK073891.1"/>
</dbReference>
<reference evidence="2 4" key="1">
    <citation type="submission" date="2014-02" db="EMBL/GenBank/DDBJ databases">
        <title>Aquamicrobium defluvii Genome sequencing.</title>
        <authorList>
            <person name="Wang X."/>
        </authorList>
    </citation>
    <scope>NUCLEOTIDE SEQUENCE [LARGE SCALE GENOMIC DNA]</scope>
    <source>
        <strain evidence="2 4">W13Z1</strain>
    </source>
</reference>
<dbReference type="InterPro" id="IPR023401">
    <property type="entry name" value="ODC_N"/>
</dbReference>
<dbReference type="InterPro" id="IPR003462">
    <property type="entry name" value="ODC_Mu_crystall"/>
</dbReference>
<dbReference type="Proteomes" id="UP000294958">
    <property type="component" value="Unassembled WGS sequence"/>
</dbReference>
<comment type="caution">
    <text evidence="2">The sequence shown here is derived from an EMBL/GenBank/DDBJ whole genome shotgun (WGS) entry which is preliminary data.</text>
</comment>
<dbReference type="Proteomes" id="UP000019849">
    <property type="component" value="Unassembled WGS sequence"/>
</dbReference>
<dbReference type="PIRSF" id="PIRSF001439">
    <property type="entry name" value="CryM"/>
    <property type="match status" value="1"/>
</dbReference>
<evidence type="ECO:0000313" key="5">
    <source>
        <dbReference type="Proteomes" id="UP000294958"/>
    </source>
</evidence>
<evidence type="ECO:0000313" key="4">
    <source>
        <dbReference type="Proteomes" id="UP000019849"/>
    </source>
</evidence>
<dbReference type="Pfam" id="PF02423">
    <property type="entry name" value="OCD_Mu_crystall"/>
    <property type="match status" value="1"/>
</dbReference>
<dbReference type="GO" id="GO:0005737">
    <property type="term" value="C:cytoplasm"/>
    <property type="evidence" value="ECO:0007669"/>
    <property type="project" value="TreeGrafter"/>
</dbReference>
<accession>A0A011UHV4</accession>